<accession>A0A1I8A344</accession>
<dbReference type="Gene3D" id="3.30.870.30">
    <property type="entry name" value="MITD, C-terminal phospholipase D-like domain"/>
    <property type="match status" value="1"/>
</dbReference>
<proteinExistence type="predicted"/>
<dbReference type="WBParaSite" id="L893_g32204.t1">
    <property type="protein sequence ID" value="L893_g32204.t1"/>
    <property type="gene ID" value="L893_g32204"/>
</dbReference>
<keyword evidence="1" id="KW-1185">Reference proteome</keyword>
<protein>
    <submittedName>
        <fullName evidence="2">DUF5591 domain-containing protein</fullName>
    </submittedName>
</protein>
<name>A0A1I8A344_9BILA</name>
<dbReference type="Proteomes" id="UP000095287">
    <property type="component" value="Unplaced"/>
</dbReference>
<sequence>MKFTAFLQGLKGLLQYGTPISATSRVTEVPYQRFTKPRKDITQCFTELFQGLLSEKTTEIIVYDPYAKKWSEKDNWRITDEERQNRELTMQRYTMLLESFFEMAVTEAPNCKSATIYSTFPIDKAVRRKLKLNWQTPERKRSVNFNATGYRPLHGRKFIFIEEAEKSKLIKDVLLDRGFGVFKIEDKEITAIQQAFLTITEWTEQKE</sequence>
<organism evidence="1 2">
    <name type="scientific">Steinernema glaseri</name>
    <dbReference type="NCBI Taxonomy" id="37863"/>
    <lineage>
        <taxon>Eukaryota</taxon>
        <taxon>Metazoa</taxon>
        <taxon>Ecdysozoa</taxon>
        <taxon>Nematoda</taxon>
        <taxon>Chromadorea</taxon>
        <taxon>Rhabditida</taxon>
        <taxon>Tylenchina</taxon>
        <taxon>Panagrolaimomorpha</taxon>
        <taxon>Strongyloidoidea</taxon>
        <taxon>Steinernematidae</taxon>
        <taxon>Steinernema</taxon>
    </lineage>
</organism>
<evidence type="ECO:0000313" key="2">
    <source>
        <dbReference type="WBParaSite" id="L893_g32204.t1"/>
    </source>
</evidence>
<dbReference type="AlphaFoldDB" id="A0A1I8A344"/>
<dbReference type="InterPro" id="IPR038113">
    <property type="entry name" value="MITD1_C_sf"/>
</dbReference>
<reference evidence="2" key="1">
    <citation type="submission" date="2016-11" db="UniProtKB">
        <authorList>
            <consortium name="WormBaseParasite"/>
        </authorList>
    </citation>
    <scope>IDENTIFICATION</scope>
</reference>
<evidence type="ECO:0000313" key="1">
    <source>
        <dbReference type="Proteomes" id="UP000095287"/>
    </source>
</evidence>